<feature type="transmembrane region" description="Helical" evidence="1">
    <location>
        <begin position="36"/>
        <end position="56"/>
    </location>
</feature>
<dbReference type="AlphaFoldDB" id="A0A4Y3TLQ0"/>
<gene>
    <name evidence="2" type="ORF">AOR01nite_23980</name>
</gene>
<proteinExistence type="predicted"/>
<keyword evidence="3" id="KW-1185">Reference proteome</keyword>
<evidence type="ECO:0000313" key="3">
    <source>
        <dbReference type="Proteomes" id="UP000317617"/>
    </source>
</evidence>
<reference evidence="2 3" key="1">
    <citation type="submission" date="2019-06" db="EMBL/GenBank/DDBJ databases">
        <title>Whole genome shotgun sequence of Acetobacter orleanensis NBRC 13752.</title>
        <authorList>
            <person name="Hosoyama A."/>
            <person name="Uohara A."/>
            <person name="Ohji S."/>
            <person name="Ichikawa N."/>
        </authorList>
    </citation>
    <scope>NUCLEOTIDE SEQUENCE [LARGE SCALE GENOMIC DNA]</scope>
    <source>
        <strain evidence="2 3">NBRC 13752</strain>
    </source>
</reference>
<evidence type="ECO:0000313" key="2">
    <source>
        <dbReference type="EMBL" id="GEB83921.1"/>
    </source>
</evidence>
<dbReference type="Proteomes" id="UP000317617">
    <property type="component" value="Unassembled WGS sequence"/>
</dbReference>
<accession>A0A4Y3TLQ0</accession>
<comment type="caution">
    <text evidence="2">The sequence shown here is derived from an EMBL/GenBank/DDBJ whole genome shotgun (WGS) entry which is preliminary data.</text>
</comment>
<keyword evidence="1" id="KW-0812">Transmembrane</keyword>
<evidence type="ECO:0000256" key="1">
    <source>
        <dbReference type="SAM" id="Phobius"/>
    </source>
</evidence>
<organism evidence="2 3">
    <name type="scientific">Acetobacter orleanensis</name>
    <dbReference type="NCBI Taxonomy" id="104099"/>
    <lineage>
        <taxon>Bacteria</taxon>
        <taxon>Pseudomonadati</taxon>
        <taxon>Pseudomonadota</taxon>
        <taxon>Alphaproteobacteria</taxon>
        <taxon>Acetobacterales</taxon>
        <taxon>Acetobacteraceae</taxon>
        <taxon>Acetobacter</taxon>
    </lineage>
</organism>
<name>A0A4Y3TLQ0_9PROT</name>
<protein>
    <submittedName>
        <fullName evidence="2">Uncharacterized protein</fullName>
    </submittedName>
</protein>
<keyword evidence="1" id="KW-0472">Membrane</keyword>
<keyword evidence="1" id="KW-1133">Transmembrane helix</keyword>
<dbReference type="EMBL" id="BJMU01000021">
    <property type="protein sequence ID" value="GEB83921.1"/>
    <property type="molecule type" value="Genomic_DNA"/>
</dbReference>
<sequence>MMKYNKKIAYEINKNILPKCLFFLFCSGYSLDKNIINYNVFIILCVLQFLYVYVYTQGK</sequence>